<keyword evidence="6 7" id="KW-0472">Membrane</keyword>
<keyword evidence="7" id="KW-0406">Ion transport</keyword>
<evidence type="ECO:0000256" key="5">
    <source>
        <dbReference type="ARBA" id="ARBA00022989"/>
    </source>
</evidence>
<accession>A0A193LLA0</accession>
<dbReference type="Pfam" id="PF00924">
    <property type="entry name" value="MS_channel_2nd"/>
    <property type="match status" value="1"/>
</dbReference>
<dbReference type="Gene3D" id="2.30.30.60">
    <property type="match status" value="1"/>
</dbReference>
<gene>
    <name evidence="11" type="ORF">BA177_11960</name>
</gene>
<dbReference type="SUPFAM" id="SSF50182">
    <property type="entry name" value="Sm-like ribonucleoproteins"/>
    <property type="match status" value="1"/>
</dbReference>
<feature type="transmembrane region" description="Helical" evidence="7">
    <location>
        <begin position="127"/>
        <end position="145"/>
    </location>
</feature>
<organism evidence="11 12">
    <name type="scientific">Woeseia oceani</name>
    <dbReference type="NCBI Taxonomy" id="1548547"/>
    <lineage>
        <taxon>Bacteria</taxon>
        <taxon>Pseudomonadati</taxon>
        <taxon>Pseudomonadota</taxon>
        <taxon>Gammaproteobacteria</taxon>
        <taxon>Woeseiales</taxon>
        <taxon>Woeseiaceae</taxon>
        <taxon>Woeseia</taxon>
    </lineage>
</organism>
<evidence type="ECO:0000313" key="12">
    <source>
        <dbReference type="Proteomes" id="UP000092695"/>
    </source>
</evidence>
<feature type="transmembrane region" description="Helical" evidence="7">
    <location>
        <begin position="54"/>
        <end position="73"/>
    </location>
</feature>
<evidence type="ECO:0000256" key="6">
    <source>
        <dbReference type="ARBA" id="ARBA00023136"/>
    </source>
</evidence>
<dbReference type="PANTHER" id="PTHR30221:SF1">
    <property type="entry name" value="SMALL-CONDUCTANCE MECHANOSENSITIVE CHANNEL"/>
    <property type="match status" value="1"/>
</dbReference>
<evidence type="ECO:0000313" key="11">
    <source>
        <dbReference type="EMBL" id="ANO53198.1"/>
    </source>
</evidence>
<keyword evidence="5 7" id="KW-1133">Transmembrane helix</keyword>
<evidence type="ECO:0000256" key="2">
    <source>
        <dbReference type="ARBA" id="ARBA00008017"/>
    </source>
</evidence>
<comment type="similarity">
    <text evidence="2 7">Belongs to the MscS (TC 1.A.23) family.</text>
</comment>
<dbReference type="InterPro" id="IPR006685">
    <property type="entry name" value="MscS_channel_2nd"/>
</dbReference>
<dbReference type="PANTHER" id="PTHR30221">
    <property type="entry name" value="SMALL-CONDUCTANCE MECHANOSENSITIVE CHANNEL"/>
    <property type="match status" value="1"/>
</dbReference>
<proteinExistence type="inferred from homology"/>
<feature type="transmembrane region" description="Helical" evidence="7">
    <location>
        <begin position="6"/>
        <end position="33"/>
    </location>
</feature>
<keyword evidence="12" id="KW-1185">Reference proteome</keyword>
<evidence type="ECO:0000259" key="9">
    <source>
        <dbReference type="Pfam" id="PF21082"/>
    </source>
</evidence>
<keyword evidence="7" id="KW-0407">Ion channel</keyword>
<comment type="caution">
    <text evidence="7">Lacks conserved residue(s) required for the propagation of feature annotation.</text>
</comment>
<dbReference type="Gene3D" id="1.10.287.1260">
    <property type="match status" value="1"/>
</dbReference>
<keyword evidence="7" id="KW-0997">Cell inner membrane</keyword>
<evidence type="ECO:0000256" key="4">
    <source>
        <dbReference type="ARBA" id="ARBA00022692"/>
    </source>
</evidence>
<feature type="domain" description="Mechanosensitive ion channel transmembrane helices 2/3" evidence="10">
    <location>
        <begin position="127"/>
        <end position="168"/>
    </location>
</feature>
<evidence type="ECO:0000259" key="10">
    <source>
        <dbReference type="Pfam" id="PF21088"/>
    </source>
</evidence>
<keyword evidence="3" id="KW-1003">Cell membrane</keyword>
<dbReference type="GO" id="GO:0005886">
    <property type="term" value="C:plasma membrane"/>
    <property type="evidence" value="ECO:0007669"/>
    <property type="project" value="UniProtKB-SubCell"/>
</dbReference>
<feature type="transmembrane region" description="Helical" evidence="7">
    <location>
        <begin position="151"/>
        <end position="167"/>
    </location>
</feature>
<dbReference type="Gene3D" id="3.30.70.100">
    <property type="match status" value="1"/>
</dbReference>
<feature type="transmembrane region" description="Helical" evidence="7">
    <location>
        <begin position="79"/>
        <end position="106"/>
    </location>
</feature>
<evidence type="ECO:0000256" key="7">
    <source>
        <dbReference type="RuleBase" id="RU369025"/>
    </source>
</evidence>
<keyword evidence="7" id="KW-0813">Transport</keyword>
<dbReference type="InterPro" id="IPR049278">
    <property type="entry name" value="MS_channel_C"/>
</dbReference>
<dbReference type="Proteomes" id="UP000092695">
    <property type="component" value="Chromosome"/>
</dbReference>
<comment type="function">
    <text evidence="7">Mechanosensitive channel that participates in the regulation of osmotic pressure changes within the cell, opening in response to stretch forces in the membrane lipid bilayer, without the need for other proteins. Contributes to normal resistance to hypoosmotic shock. Forms an ion channel of 1.0 nanosiemens conductance with a slight preference for anions.</text>
</comment>
<sequence length="348" mass="37828">MLGPNVYLQALAIIVAFLIAGKIADILIFRTVAQIASRSKTQIDDELIAQIHRPVFMSFVLAGLGLATLRIGMAATVEFITLGILKSIAIVIWYGFILRVTTLFLSAMARSGSKGIMQPNIVSLTETVIKIALFALTVFFILEAWSIDPTAWLASAGIVGLALSFAAKDTLSNLFAGVSIIADAPYKIGDFIILESGERGQVTHIGLRSTRILTRDDVEITVPNSIIGNNKIINEAGGPNSAHRIRVAVGVAYGSDIDAVIACLERVAEEHPEVCRAPAPRVRFRAFGDSSLNFELLCWIDLPVNRGRMLHELNIAVYKAFASENIEIPFPQRDLHVRSMPVPRPAAE</sequence>
<dbReference type="InterPro" id="IPR010920">
    <property type="entry name" value="LSM_dom_sf"/>
</dbReference>
<dbReference type="InterPro" id="IPR045275">
    <property type="entry name" value="MscS_archaea/bacteria_type"/>
</dbReference>
<dbReference type="InterPro" id="IPR011014">
    <property type="entry name" value="MscS_channel_TM-2"/>
</dbReference>
<evidence type="ECO:0000256" key="1">
    <source>
        <dbReference type="ARBA" id="ARBA00004651"/>
    </source>
</evidence>
<reference evidence="11 12" key="1">
    <citation type="submission" date="2016-06" db="EMBL/GenBank/DDBJ databases">
        <title>Complete genome sequence of a deep-branching marine Gamma Proteobacterium Woeseia oceani type strain XK5.</title>
        <authorList>
            <person name="Mu D."/>
            <person name="Du Z."/>
        </authorList>
    </citation>
    <scope>NUCLEOTIDE SEQUENCE [LARGE SCALE GENOMIC DNA]</scope>
    <source>
        <strain evidence="11 12">XK5</strain>
    </source>
</reference>
<evidence type="ECO:0000259" key="8">
    <source>
        <dbReference type="Pfam" id="PF00924"/>
    </source>
</evidence>
<dbReference type="InterPro" id="IPR023408">
    <property type="entry name" value="MscS_beta-dom_sf"/>
</dbReference>
<dbReference type="Pfam" id="PF21082">
    <property type="entry name" value="MS_channel_3rd"/>
    <property type="match status" value="1"/>
</dbReference>
<comment type="subcellular location">
    <subcellularLocation>
        <location evidence="7">Cell inner membrane</location>
        <topology evidence="7">Multi-pass membrane protein</topology>
    </subcellularLocation>
    <subcellularLocation>
        <location evidence="1">Cell membrane</location>
        <topology evidence="1">Multi-pass membrane protein</topology>
    </subcellularLocation>
</comment>
<dbReference type="InterPro" id="IPR011066">
    <property type="entry name" value="MscS_channel_C_sf"/>
</dbReference>
<dbReference type="SUPFAM" id="SSF82689">
    <property type="entry name" value="Mechanosensitive channel protein MscS (YggB), C-terminal domain"/>
    <property type="match status" value="1"/>
</dbReference>
<dbReference type="AlphaFoldDB" id="A0A193LLA0"/>
<name>A0A193LLA0_9GAMM</name>
<dbReference type="InterPro" id="IPR049142">
    <property type="entry name" value="MS_channel_1st"/>
</dbReference>
<evidence type="ECO:0000256" key="3">
    <source>
        <dbReference type="ARBA" id="ARBA00022475"/>
    </source>
</evidence>
<dbReference type="EMBL" id="CP016268">
    <property type="protein sequence ID" value="ANO53198.1"/>
    <property type="molecule type" value="Genomic_DNA"/>
</dbReference>
<feature type="domain" description="Mechanosensitive ion channel MscS" evidence="8">
    <location>
        <begin position="169"/>
        <end position="234"/>
    </location>
</feature>
<keyword evidence="4 7" id="KW-0812">Transmembrane</keyword>
<comment type="subunit">
    <text evidence="7">Homoheptamer.</text>
</comment>
<dbReference type="SUPFAM" id="SSF82861">
    <property type="entry name" value="Mechanosensitive channel protein MscS (YggB), transmembrane region"/>
    <property type="match status" value="1"/>
</dbReference>
<protein>
    <recommendedName>
        <fullName evidence="7">Small-conductance mechanosensitive channel</fullName>
    </recommendedName>
</protein>
<feature type="domain" description="Mechanosensitive ion channel MscS C-terminal" evidence="9">
    <location>
        <begin position="246"/>
        <end position="328"/>
    </location>
</feature>
<dbReference type="Pfam" id="PF21088">
    <property type="entry name" value="MS_channel_1st"/>
    <property type="match status" value="1"/>
</dbReference>
<dbReference type="KEGG" id="woc:BA177_11960"/>
<dbReference type="GO" id="GO:0008381">
    <property type="term" value="F:mechanosensitive monoatomic ion channel activity"/>
    <property type="evidence" value="ECO:0007669"/>
    <property type="project" value="InterPro"/>
</dbReference>